<dbReference type="EMBL" id="LAVV01000887">
    <property type="protein sequence ID" value="KNZ63983.1"/>
    <property type="molecule type" value="Genomic_DNA"/>
</dbReference>
<keyword evidence="2" id="KW-0186">Copper</keyword>
<dbReference type="AlphaFoldDB" id="A0A0L6VTF1"/>
<organism evidence="6 7">
    <name type="scientific">Puccinia sorghi</name>
    <dbReference type="NCBI Taxonomy" id="27349"/>
    <lineage>
        <taxon>Eukaryota</taxon>
        <taxon>Fungi</taxon>
        <taxon>Dikarya</taxon>
        <taxon>Basidiomycota</taxon>
        <taxon>Pucciniomycotina</taxon>
        <taxon>Pucciniomycetes</taxon>
        <taxon>Pucciniales</taxon>
        <taxon>Pucciniaceae</taxon>
        <taxon>Puccinia</taxon>
    </lineage>
</organism>
<dbReference type="Pfam" id="PF00264">
    <property type="entry name" value="Tyrosinase"/>
    <property type="match status" value="1"/>
</dbReference>
<proteinExistence type="predicted"/>
<keyword evidence="4" id="KW-0732">Signal</keyword>
<dbReference type="PROSITE" id="PS00497">
    <property type="entry name" value="TYROSINASE_1"/>
    <property type="match status" value="1"/>
</dbReference>
<sequence length="439" mass="49412">MVAGILRLTVLPTILFLANSLYTAQIPKTGDTAALAANSSFSEPSASSPAPTKPASSASPPPTKPASPAPIAPPQSSVTCESIRVRKEWRTLSYDEKANYIKSVKCLARLPSKLLGHSYRRWDDFESVHCNIRKRVHGRPLFLPWHRFFLRIYEKVLQEECNLKGALPYWNWTLDSQNITRSPVWSSDPNVNKLLASAQTGRSLALDLILMTWVSMTLHFSACNLGCLTCWIILFPFFMTSLFLDAGVVTDGAFAKFPIYYPGRMMLQRNFNLHPPFAIPGYYLGSQWYNPNNMGIIASQTNYTAFIMHLEGNYKQPDGTTLPGPHSIMHTLLGGVRMDYTQADDMPDLAYSANDVSELQALMRQGLLMHAEQEVWSRWQRNDSNHRTYQFLPAGGFAANIDEEVNKSIDSLIDYMGLAPPIKIREVMDTFKPPLCYRC</sequence>
<gene>
    <name evidence="6" type="ORF">VP01_1079g3</name>
</gene>
<evidence type="ECO:0000313" key="6">
    <source>
        <dbReference type="EMBL" id="KNZ63983.1"/>
    </source>
</evidence>
<evidence type="ECO:0000313" key="7">
    <source>
        <dbReference type="Proteomes" id="UP000037035"/>
    </source>
</evidence>
<protein>
    <recommendedName>
        <fullName evidence="5">Tyrosinase copper-binding domain-containing protein</fullName>
    </recommendedName>
</protein>
<dbReference type="GO" id="GO:0016491">
    <property type="term" value="F:oxidoreductase activity"/>
    <property type="evidence" value="ECO:0007669"/>
    <property type="project" value="InterPro"/>
</dbReference>
<name>A0A0L6VTF1_9BASI</name>
<dbReference type="STRING" id="27349.A0A0L6VTF1"/>
<keyword evidence="1" id="KW-0479">Metal-binding</keyword>
<dbReference type="PRINTS" id="PR00092">
    <property type="entry name" value="TYROSINASE"/>
</dbReference>
<evidence type="ECO:0000256" key="2">
    <source>
        <dbReference type="ARBA" id="ARBA00023008"/>
    </source>
</evidence>
<dbReference type="InterPro" id="IPR008922">
    <property type="entry name" value="Di-copper_centre_dom_sf"/>
</dbReference>
<dbReference type="PANTHER" id="PTHR11474:SF126">
    <property type="entry name" value="TYROSINASE-LIKE PROTEIN TYR-1-RELATED"/>
    <property type="match status" value="1"/>
</dbReference>
<evidence type="ECO:0000256" key="4">
    <source>
        <dbReference type="SAM" id="SignalP"/>
    </source>
</evidence>
<feature type="chain" id="PRO_5005568684" description="Tyrosinase copper-binding domain-containing protein" evidence="4">
    <location>
        <begin position="21"/>
        <end position="439"/>
    </location>
</feature>
<feature type="compositionally biased region" description="Pro residues" evidence="3">
    <location>
        <begin position="59"/>
        <end position="73"/>
    </location>
</feature>
<feature type="domain" description="Tyrosinase copper-binding" evidence="5">
    <location>
        <begin position="137"/>
        <end position="154"/>
    </location>
</feature>
<evidence type="ECO:0000256" key="3">
    <source>
        <dbReference type="SAM" id="MobiDB-lite"/>
    </source>
</evidence>
<dbReference type="GO" id="GO:0046872">
    <property type="term" value="F:metal ion binding"/>
    <property type="evidence" value="ECO:0007669"/>
    <property type="project" value="UniProtKB-KW"/>
</dbReference>
<dbReference type="PANTHER" id="PTHR11474">
    <property type="entry name" value="TYROSINASE FAMILY MEMBER"/>
    <property type="match status" value="1"/>
</dbReference>
<feature type="region of interest" description="Disordered" evidence="3">
    <location>
        <begin position="37"/>
        <end position="77"/>
    </location>
</feature>
<dbReference type="Proteomes" id="UP000037035">
    <property type="component" value="Unassembled WGS sequence"/>
</dbReference>
<feature type="signal peptide" evidence="4">
    <location>
        <begin position="1"/>
        <end position="20"/>
    </location>
</feature>
<dbReference type="InterPro" id="IPR002227">
    <property type="entry name" value="Tyrosinase_Cu-bd"/>
</dbReference>
<dbReference type="Gene3D" id="1.10.1280.10">
    <property type="entry name" value="Di-copper center containing domain from catechol oxidase"/>
    <property type="match status" value="1"/>
</dbReference>
<keyword evidence="7" id="KW-1185">Reference proteome</keyword>
<reference evidence="6 7" key="1">
    <citation type="submission" date="2015-08" db="EMBL/GenBank/DDBJ databases">
        <title>Next Generation Sequencing and Analysis of the Genome of Puccinia sorghi L Schw, the Causal Agent of Maize Common Rust.</title>
        <authorList>
            <person name="Rochi L."/>
            <person name="Burguener G."/>
            <person name="Darino M."/>
            <person name="Turjanski A."/>
            <person name="Kreff E."/>
            <person name="Dieguez M.J."/>
            <person name="Sacco F."/>
        </authorList>
    </citation>
    <scope>NUCLEOTIDE SEQUENCE [LARGE SCALE GENOMIC DNA]</scope>
    <source>
        <strain evidence="6 7">RO10H11247</strain>
    </source>
</reference>
<accession>A0A0L6VTF1</accession>
<evidence type="ECO:0000256" key="1">
    <source>
        <dbReference type="ARBA" id="ARBA00022723"/>
    </source>
</evidence>
<dbReference type="VEuPathDB" id="FungiDB:VP01_1079g3"/>
<feature type="compositionally biased region" description="Low complexity" evidence="3">
    <location>
        <begin position="37"/>
        <end position="58"/>
    </location>
</feature>
<comment type="caution">
    <text evidence="6">The sequence shown here is derived from an EMBL/GenBank/DDBJ whole genome shotgun (WGS) entry which is preliminary data.</text>
</comment>
<dbReference type="OrthoDB" id="6132182at2759"/>
<evidence type="ECO:0000259" key="5">
    <source>
        <dbReference type="PROSITE" id="PS00497"/>
    </source>
</evidence>
<dbReference type="SUPFAM" id="SSF48056">
    <property type="entry name" value="Di-copper centre-containing domain"/>
    <property type="match status" value="1"/>
</dbReference>
<dbReference type="InterPro" id="IPR050316">
    <property type="entry name" value="Tyrosinase/Hemocyanin"/>
</dbReference>